<gene>
    <name evidence="2" type="ORF">HRR80_005027</name>
</gene>
<feature type="compositionally biased region" description="Low complexity" evidence="1">
    <location>
        <begin position="8"/>
        <end position="23"/>
    </location>
</feature>
<dbReference type="EMBL" id="JAJGCB010000009">
    <property type="protein sequence ID" value="KAJ8990969.1"/>
    <property type="molecule type" value="Genomic_DNA"/>
</dbReference>
<sequence length="143" mass="15418">MLFSPGNPGTSASEGSSPSSKATPVEQTAAETNSCRFDPPGKAPGSWFVNVITATKRPCLDLMFRAATSLSPFFSVRCMAPPPPLDQSDMGSQPRLSSKHHRLSDRQFQRYPCCCNNVHSTTTLEMSSFCSCLGGSRRQALAL</sequence>
<accession>A0AAN6EUH7</accession>
<name>A0AAN6EUH7_EXODE</name>
<dbReference type="AlphaFoldDB" id="A0AAN6EUH7"/>
<dbReference type="Proteomes" id="UP001161757">
    <property type="component" value="Unassembled WGS sequence"/>
</dbReference>
<evidence type="ECO:0000313" key="3">
    <source>
        <dbReference type="Proteomes" id="UP001161757"/>
    </source>
</evidence>
<reference evidence="2" key="1">
    <citation type="submission" date="2023-01" db="EMBL/GenBank/DDBJ databases">
        <title>Exophiala dermititidis isolated from Cystic Fibrosis Patient.</title>
        <authorList>
            <person name="Kurbessoian T."/>
            <person name="Crocker A."/>
            <person name="Murante D."/>
            <person name="Hogan D.A."/>
            <person name="Stajich J.E."/>
        </authorList>
    </citation>
    <scope>NUCLEOTIDE SEQUENCE</scope>
    <source>
        <strain evidence="2">Ex8</strain>
    </source>
</reference>
<protein>
    <submittedName>
        <fullName evidence="2">Uncharacterized protein</fullName>
    </submittedName>
</protein>
<comment type="caution">
    <text evidence="2">The sequence shown here is derived from an EMBL/GenBank/DDBJ whole genome shotgun (WGS) entry which is preliminary data.</text>
</comment>
<proteinExistence type="predicted"/>
<feature type="region of interest" description="Disordered" evidence="1">
    <location>
        <begin position="1"/>
        <end position="38"/>
    </location>
</feature>
<evidence type="ECO:0000313" key="2">
    <source>
        <dbReference type="EMBL" id="KAJ8990969.1"/>
    </source>
</evidence>
<feature type="compositionally biased region" description="Polar residues" evidence="1">
    <location>
        <begin position="25"/>
        <end position="35"/>
    </location>
</feature>
<organism evidence="2 3">
    <name type="scientific">Exophiala dermatitidis</name>
    <name type="common">Black yeast-like fungus</name>
    <name type="synonym">Wangiella dermatitidis</name>
    <dbReference type="NCBI Taxonomy" id="5970"/>
    <lineage>
        <taxon>Eukaryota</taxon>
        <taxon>Fungi</taxon>
        <taxon>Dikarya</taxon>
        <taxon>Ascomycota</taxon>
        <taxon>Pezizomycotina</taxon>
        <taxon>Eurotiomycetes</taxon>
        <taxon>Chaetothyriomycetidae</taxon>
        <taxon>Chaetothyriales</taxon>
        <taxon>Herpotrichiellaceae</taxon>
        <taxon>Exophiala</taxon>
    </lineage>
</organism>
<evidence type="ECO:0000256" key="1">
    <source>
        <dbReference type="SAM" id="MobiDB-lite"/>
    </source>
</evidence>